<reference evidence="7 8" key="1">
    <citation type="submission" date="2019-10" db="EMBL/GenBank/DDBJ databases">
        <title>Genome diversity of Sutterella seckii.</title>
        <authorList>
            <person name="Chaplin A.V."/>
            <person name="Sokolova S.R."/>
            <person name="Mosin K.A."/>
            <person name="Ivanova E.L."/>
            <person name="Kochetkova T.O."/>
            <person name="Goltsov A.Y."/>
            <person name="Trofimov D.Y."/>
            <person name="Efimov B.A."/>
        </authorList>
    </citation>
    <scope>NUCLEOTIDE SEQUENCE [LARGE SCALE GENOMIC DNA]</scope>
    <source>
        <strain evidence="7 8">ASD393</strain>
    </source>
</reference>
<dbReference type="SUPFAM" id="SSF55729">
    <property type="entry name" value="Acyl-CoA N-acyltransferases (Nat)"/>
    <property type="match status" value="1"/>
</dbReference>
<name>A0A6I1EP68_9BURK</name>
<dbReference type="Pfam" id="PF13508">
    <property type="entry name" value="Acetyltransf_7"/>
    <property type="match status" value="1"/>
</dbReference>
<proteinExistence type="predicted"/>
<dbReference type="InterPro" id="IPR000182">
    <property type="entry name" value="GNAT_dom"/>
</dbReference>
<keyword evidence="2" id="KW-1277">Toxin-antitoxin system</keyword>
<dbReference type="Gene3D" id="3.40.630.30">
    <property type="match status" value="1"/>
</dbReference>
<dbReference type="Proteomes" id="UP000430564">
    <property type="component" value="Unassembled WGS sequence"/>
</dbReference>
<evidence type="ECO:0000256" key="2">
    <source>
        <dbReference type="ARBA" id="ARBA00022649"/>
    </source>
</evidence>
<sequence length="163" mass="17655">MASFLPPRPLQQADEARLPGFDCGSEPLNRWLAHNDKTGGSRTYVVSTESGELAGYFCLAAHSVEHGDLKAKYRRNMPNPVPTILLGRLAVDKKYAGRGLGKSMLLAAIRASIEIAKSIGVAAVVVHPISEEAEHFYLKNGFAYAREGNPMLLFALGPFVSSK</sequence>
<dbReference type="PANTHER" id="PTHR36449:SF1">
    <property type="entry name" value="ACETYLTRANSFERASE"/>
    <property type="match status" value="1"/>
</dbReference>
<dbReference type="RefSeq" id="WP_152158620.1">
    <property type="nucleotide sequence ID" value="NZ_WEHX01000055.1"/>
</dbReference>
<gene>
    <name evidence="7" type="ORF">GBM95_08050</name>
</gene>
<dbReference type="InterPro" id="IPR016181">
    <property type="entry name" value="Acyl_CoA_acyltransferase"/>
</dbReference>
<keyword evidence="1" id="KW-0678">Repressor</keyword>
<dbReference type="AlphaFoldDB" id="A0A6I1EP68"/>
<feature type="domain" description="N-acetyltransferase" evidence="6">
    <location>
        <begin position="5"/>
        <end position="156"/>
    </location>
</feature>
<comment type="caution">
    <text evidence="7">The sequence shown here is derived from an EMBL/GenBank/DDBJ whole genome shotgun (WGS) entry which is preliminary data.</text>
</comment>
<accession>A0A6I1EP68</accession>
<evidence type="ECO:0000313" key="7">
    <source>
        <dbReference type="EMBL" id="KAB7657445.1"/>
    </source>
</evidence>
<organism evidence="7 8">
    <name type="scientific">Sutterella seckii</name>
    <dbReference type="NCBI Taxonomy" id="1944635"/>
    <lineage>
        <taxon>Bacteria</taxon>
        <taxon>Pseudomonadati</taxon>
        <taxon>Pseudomonadota</taxon>
        <taxon>Betaproteobacteria</taxon>
        <taxon>Burkholderiales</taxon>
        <taxon>Sutterellaceae</taxon>
        <taxon>Sutterella</taxon>
    </lineage>
</organism>
<dbReference type="GO" id="GO:0016747">
    <property type="term" value="F:acyltransferase activity, transferring groups other than amino-acyl groups"/>
    <property type="evidence" value="ECO:0007669"/>
    <property type="project" value="InterPro"/>
</dbReference>
<dbReference type="PANTHER" id="PTHR36449">
    <property type="entry name" value="ACETYLTRANSFERASE-RELATED"/>
    <property type="match status" value="1"/>
</dbReference>
<evidence type="ECO:0000256" key="5">
    <source>
        <dbReference type="ARBA" id="ARBA00049880"/>
    </source>
</evidence>
<evidence type="ECO:0000256" key="4">
    <source>
        <dbReference type="ARBA" id="ARBA00023315"/>
    </source>
</evidence>
<evidence type="ECO:0000256" key="3">
    <source>
        <dbReference type="ARBA" id="ARBA00022679"/>
    </source>
</evidence>
<comment type="catalytic activity">
    <reaction evidence="5">
        <text>glycyl-tRNA(Gly) + acetyl-CoA = N-acetylglycyl-tRNA(Gly) + CoA + H(+)</text>
        <dbReference type="Rhea" id="RHEA:81867"/>
        <dbReference type="Rhea" id="RHEA-COMP:9683"/>
        <dbReference type="Rhea" id="RHEA-COMP:19766"/>
        <dbReference type="ChEBI" id="CHEBI:15378"/>
        <dbReference type="ChEBI" id="CHEBI:57287"/>
        <dbReference type="ChEBI" id="CHEBI:57288"/>
        <dbReference type="ChEBI" id="CHEBI:78522"/>
        <dbReference type="ChEBI" id="CHEBI:232036"/>
    </reaction>
</comment>
<dbReference type="EMBL" id="WEHX01000055">
    <property type="protein sequence ID" value="KAB7657445.1"/>
    <property type="molecule type" value="Genomic_DNA"/>
</dbReference>
<evidence type="ECO:0000313" key="8">
    <source>
        <dbReference type="Proteomes" id="UP000430564"/>
    </source>
</evidence>
<dbReference type="CDD" id="cd04301">
    <property type="entry name" value="NAT_SF"/>
    <property type="match status" value="1"/>
</dbReference>
<dbReference type="OrthoDB" id="9799147at2"/>
<evidence type="ECO:0000256" key="1">
    <source>
        <dbReference type="ARBA" id="ARBA00022491"/>
    </source>
</evidence>
<evidence type="ECO:0000259" key="6">
    <source>
        <dbReference type="PROSITE" id="PS51186"/>
    </source>
</evidence>
<keyword evidence="3 7" id="KW-0808">Transferase</keyword>
<dbReference type="PROSITE" id="PS51186">
    <property type="entry name" value="GNAT"/>
    <property type="match status" value="1"/>
</dbReference>
<protein>
    <submittedName>
        <fullName evidence="7">GNAT family N-acetyltransferase</fullName>
    </submittedName>
</protein>
<keyword evidence="4" id="KW-0012">Acyltransferase</keyword>